<dbReference type="CDD" id="cd00761">
    <property type="entry name" value="Glyco_tranf_GTA_type"/>
    <property type="match status" value="1"/>
</dbReference>
<keyword evidence="2" id="KW-1185">Reference proteome</keyword>
<dbReference type="RefSeq" id="WP_184116539.1">
    <property type="nucleotide sequence ID" value="NZ_JACHNY010000007.1"/>
</dbReference>
<proteinExistence type="predicted"/>
<dbReference type="AlphaFoldDB" id="A0A7W7AN84"/>
<name>A0A7W7AN84_9SPHN</name>
<evidence type="ECO:0000313" key="1">
    <source>
        <dbReference type="EMBL" id="MBB4619092.1"/>
    </source>
</evidence>
<dbReference type="Proteomes" id="UP000574769">
    <property type="component" value="Unassembled WGS sequence"/>
</dbReference>
<reference evidence="1 2" key="1">
    <citation type="submission" date="2020-08" db="EMBL/GenBank/DDBJ databases">
        <title>Genomic Encyclopedia of Type Strains, Phase IV (KMG-IV): sequencing the most valuable type-strain genomes for metagenomic binning, comparative biology and taxonomic classification.</title>
        <authorList>
            <person name="Goeker M."/>
        </authorList>
    </citation>
    <scope>NUCLEOTIDE SEQUENCE [LARGE SCALE GENOMIC DNA]</scope>
    <source>
        <strain evidence="1 2">DSM 15867</strain>
    </source>
</reference>
<dbReference type="EMBL" id="JACHNY010000007">
    <property type="protein sequence ID" value="MBB4619092.1"/>
    <property type="molecule type" value="Genomic_DNA"/>
</dbReference>
<organism evidence="1 2">
    <name type="scientific">Sphingomonas abaci</name>
    <dbReference type="NCBI Taxonomy" id="237611"/>
    <lineage>
        <taxon>Bacteria</taxon>
        <taxon>Pseudomonadati</taxon>
        <taxon>Pseudomonadota</taxon>
        <taxon>Alphaproteobacteria</taxon>
        <taxon>Sphingomonadales</taxon>
        <taxon>Sphingomonadaceae</taxon>
        <taxon>Sphingomonas</taxon>
    </lineage>
</organism>
<accession>A0A7W7AN84</accession>
<gene>
    <name evidence="1" type="ORF">GGQ96_003242</name>
</gene>
<comment type="caution">
    <text evidence="1">The sequence shown here is derived from an EMBL/GenBank/DDBJ whole genome shotgun (WGS) entry which is preliminary data.</text>
</comment>
<sequence length="333" mass="36117">MTAATTNSGPATGTGTGERRAVVCVMGAGSLRYAKACLASLIRNVAEPIELIVVTDGDKDVAAITAALQEVDAPRHSDWSVIGKAAVDAIAEERLAGQPAVRRFRNGHPCWRKITDPALVVAEGRPVVIIDPDVYFPNRFTFEPAPARGVLLMWQGPNCLLPQDVVETAFDQGVALADHTDIGVAQVRGIDWAYLETLLVELGDAALPAWSMHVESIVWAALAMQEGGGYFDPTAWHCFANSVSVRLRRKMGRDGVAMLRDLDLKSAKCLHAGGVAKNWLVDAERAGLFDHPADLTAPTPVRPYQPFTRQKFDRKFRLRAVAAKLGLYKLLAQ</sequence>
<evidence type="ECO:0000313" key="2">
    <source>
        <dbReference type="Proteomes" id="UP000574769"/>
    </source>
</evidence>
<evidence type="ECO:0008006" key="3">
    <source>
        <dbReference type="Google" id="ProtNLM"/>
    </source>
</evidence>
<protein>
    <recommendedName>
        <fullName evidence="3">Glycosyl transferase</fullName>
    </recommendedName>
</protein>